<dbReference type="PANTHER" id="PTHR45772">
    <property type="entry name" value="CONSERVED COMPONENT OF ABC TRANSPORTER FOR NATURAL AMINO ACIDS-RELATED"/>
    <property type="match status" value="1"/>
</dbReference>
<dbReference type="InterPro" id="IPR003593">
    <property type="entry name" value="AAA+_ATPase"/>
</dbReference>
<dbReference type="InterPro" id="IPR051120">
    <property type="entry name" value="ABC_AA/LPS_Transport"/>
</dbReference>
<dbReference type="RefSeq" id="WP_238342661.1">
    <property type="nucleotide sequence ID" value="NZ_CP051461.1"/>
</dbReference>
<keyword evidence="3" id="KW-1003">Cell membrane</keyword>
<dbReference type="InterPro" id="IPR003439">
    <property type="entry name" value="ABC_transporter-like_ATP-bd"/>
</dbReference>
<evidence type="ECO:0000256" key="4">
    <source>
        <dbReference type="ARBA" id="ARBA00022692"/>
    </source>
</evidence>
<feature type="transmembrane region" description="Helical" evidence="9">
    <location>
        <begin position="174"/>
        <end position="194"/>
    </location>
</feature>
<keyword evidence="7 9" id="KW-1133">Transmembrane helix</keyword>
<dbReference type="PROSITE" id="PS50893">
    <property type="entry name" value="ABC_TRANSPORTER_2"/>
    <property type="match status" value="1"/>
</dbReference>
<evidence type="ECO:0000313" key="12">
    <source>
        <dbReference type="Proteomes" id="UP000502041"/>
    </source>
</evidence>
<dbReference type="InterPro" id="IPR043428">
    <property type="entry name" value="LivM-like"/>
</dbReference>
<evidence type="ECO:0000313" key="11">
    <source>
        <dbReference type="EMBL" id="QJC57968.1"/>
    </source>
</evidence>
<feature type="transmembrane region" description="Helical" evidence="9">
    <location>
        <begin position="224"/>
        <end position="249"/>
    </location>
</feature>
<dbReference type="InterPro" id="IPR017871">
    <property type="entry name" value="ABC_transporter-like_CS"/>
</dbReference>
<protein>
    <submittedName>
        <fullName evidence="11">Sulfate/thiosulfate import ATP-binding protein CysA</fullName>
    </submittedName>
</protein>
<feature type="transmembrane region" description="Helical" evidence="9">
    <location>
        <begin position="104"/>
        <end position="126"/>
    </location>
</feature>
<feature type="transmembrane region" description="Helical" evidence="9">
    <location>
        <begin position="20"/>
        <end position="42"/>
    </location>
</feature>
<keyword evidence="4 9" id="KW-0812">Transmembrane</keyword>
<organism evidence="11 12">
    <name type="scientific">Polaromonas vacuolata</name>
    <dbReference type="NCBI Taxonomy" id="37448"/>
    <lineage>
        <taxon>Bacteria</taxon>
        <taxon>Pseudomonadati</taxon>
        <taxon>Pseudomonadota</taxon>
        <taxon>Betaproteobacteria</taxon>
        <taxon>Burkholderiales</taxon>
        <taxon>Comamonadaceae</taxon>
        <taxon>Polaromonas</taxon>
    </lineage>
</organism>
<dbReference type="Gene3D" id="3.40.50.300">
    <property type="entry name" value="P-loop containing nucleotide triphosphate hydrolases"/>
    <property type="match status" value="1"/>
</dbReference>
<keyword evidence="5" id="KW-0547">Nucleotide-binding</keyword>
<feature type="transmembrane region" description="Helical" evidence="9">
    <location>
        <begin position="132"/>
        <end position="153"/>
    </location>
</feature>
<dbReference type="InterPro" id="IPR027417">
    <property type="entry name" value="P-loop_NTPase"/>
</dbReference>
<gene>
    <name evidence="11" type="primary">cysA_3</name>
    <name evidence="11" type="ORF">HC248_03300</name>
</gene>
<dbReference type="Pfam" id="PF02653">
    <property type="entry name" value="BPD_transp_2"/>
    <property type="match status" value="1"/>
</dbReference>
<dbReference type="GO" id="GO:0005886">
    <property type="term" value="C:plasma membrane"/>
    <property type="evidence" value="ECO:0007669"/>
    <property type="project" value="UniProtKB-SubCell"/>
</dbReference>
<evidence type="ECO:0000256" key="6">
    <source>
        <dbReference type="ARBA" id="ARBA00022840"/>
    </source>
</evidence>
<keyword evidence="2" id="KW-0813">Transport</keyword>
<feature type="transmembrane region" description="Helical" evidence="9">
    <location>
        <begin position="261"/>
        <end position="283"/>
    </location>
</feature>
<dbReference type="AlphaFoldDB" id="A0A6H2HDM0"/>
<name>A0A6H2HDM0_9BURK</name>
<reference evidence="11 12" key="1">
    <citation type="submission" date="2020-04" db="EMBL/GenBank/DDBJ databases">
        <title>Complete genome of a Psychrophilic, Marine, Gas Vacuolate Bacterium Polaromonas vacuolata KCTC 22033T.</title>
        <authorList>
            <person name="Hwang K."/>
            <person name="Kim K.M."/>
        </authorList>
    </citation>
    <scope>NUCLEOTIDE SEQUENCE [LARGE SCALE GENOMIC DNA]</scope>
    <source>
        <strain evidence="11 12">KCTC 22033</strain>
    </source>
</reference>
<dbReference type="PROSITE" id="PS00211">
    <property type="entry name" value="ABC_TRANSPORTER_1"/>
    <property type="match status" value="1"/>
</dbReference>
<evidence type="ECO:0000256" key="5">
    <source>
        <dbReference type="ARBA" id="ARBA00022741"/>
    </source>
</evidence>
<evidence type="ECO:0000256" key="3">
    <source>
        <dbReference type="ARBA" id="ARBA00022475"/>
    </source>
</evidence>
<feature type="transmembrane region" description="Helical" evidence="9">
    <location>
        <begin position="54"/>
        <end position="72"/>
    </location>
</feature>
<dbReference type="Pfam" id="PF00005">
    <property type="entry name" value="ABC_tran"/>
    <property type="match status" value="1"/>
</dbReference>
<dbReference type="KEGG" id="pvac:HC248_03300"/>
<evidence type="ECO:0000256" key="9">
    <source>
        <dbReference type="SAM" id="Phobius"/>
    </source>
</evidence>
<dbReference type="Proteomes" id="UP000502041">
    <property type="component" value="Chromosome"/>
</dbReference>
<evidence type="ECO:0000256" key="1">
    <source>
        <dbReference type="ARBA" id="ARBA00004651"/>
    </source>
</evidence>
<dbReference type="GO" id="GO:0016887">
    <property type="term" value="F:ATP hydrolysis activity"/>
    <property type="evidence" value="ECO:0007669"/>
    <property type="project" value="InterPro"/>
</dbReference>
<dbReference type="GO" id="GO:0005524">
    <property type="term" value="F:ATP binding"/>
    <property type="evidence" value="ECO:0007669"/>
    <property type="project" value="UniProtKB-KW"/>
</dbReference>
<sequence length="613" mass="65590">MVDSPISAKTTTNTAARQRVFGPSIWLLLAAIVLLIVSPWVLPQFMQNTLVRSCLYAVVVITVDLLWGYTGILTFGQATFFGIGAYATGLVFTHMGFSTGMAVFALFAGIAVSMLVACLVGILSFYPGATPLYASVVSLVLPIVMTQVIFAGGTFTGSSSGLSGYESFDWDTSTWLWVCGGFLLITTLLARRFVNSDTGRLLVAIRENEVRCDYLGINTSRVKILLLIALSAVSSVAGFLYACYGMVVAPEMAGFQFGTEMLVWVALGGRATILGPVLGTLLIDVSSAYLSGDLPFVWKLFLGLSFVIVIVALPKGLLPALVQLVGRGKFASSIDQKSQLLAAQNRPLKGLAARGKVALSVKGVVRFFGSLNVLRNVNFDAKHGELLSLVGPNGAGKTTLMRCISDGRERSGGDIAINDHAIEKLAPFECVQLGIGRKFQTANVFEDLTIFDALAVARTKISRPSIWHRTHAIALSPPALSIVQTTGLDALLETPCRLLSHGQKQALELAMVLALEPNILLLDEPTAGLTKPERTAIGQTLTSLARNHQMCVVLIEHDLDFVCDISSRVIVLHQGEIVLDGSVDDVVNSELVRDIYSGSAALPSQAAQKPEDV</sequence>
<evidence type="ECO:0000256" key="7">
    <source>
        <dbReference type="ARBA" id="ARBA00022989"/>
    </source>
</evidence>
<dbReference type="EMBL" id="CP051461">
    <property type="protein sequence ID" value="QJC57968.1"/>
    <property type="molecule type" value="Genomic_DNA"/>
</dbReference>
<comment type="subcellular location">
    <subcellularLocation>
        <location evidence="1">Cell membrane</location>
        <topology evidence="1">Multi-pass membrane protein</topology>
    </subcellularLocation>
</comment>
<dbReference type="SUPFAM" id="SSF52540">
    <property type="entry name" value="P-loop containing nucleoside triphosphate hydrolases"/>
    <property type="match status" value="1"/>
</dbReference>
<dbReference type="CDD" id="cd06581">
    <property type="entry name" value="TM_PBP1_LivM_like"/>
    <property type="match status" value="1"/>
</dbReference>
<keyword evidence="6 11" id="KW-0067">ATP-binding</keyword>
<accession>A0A6H2HDM0</accession>
<feature type="domain" description="ABC transporter" evidence="10">
    <location>
        <begin position="359"/>
        <end position="599"/>
    </location>
</feature>
<dbReference type="GO" id="GO:0015658">
    <property type="term" value="F:branched-chain amino acid transmembrane transporter activity"/>
    <property type="evidence" value="ECO:0007669"/>
    <property type="project" value="InterPro"/>
</dbReference>
<evidence type="ECO:0000256" key="8">
    <source>
        <dbReference type="ARBA" id="ARBA00023136"/>
    </source>
</evidence>
<dbReference type="SMART" id="SM00382">
    <property type="entry name" value="AAA"/>
    <property type="match status" value="1"/>
</dbReference>
<feature type="transmembrane region" description="Helical" evidence="9">
    <location>
        <begin position="295"/>
        <end position="313"/>
    </location>
</feature>
<evidence type="ECO:0000259" key="10">
    <source>
        <dbReference type="PROSITE" id="PS50893"/>
    </source>
</evidence>
<keyword evidence="8 9" id="KW-0472">Membrane</keyword>
<evidence type="ECO:0000256" key="2">
    <source>
        <dbReference type="ARBA" id="ARBA00022448"/>
    </source>
</evidence>
<keyword evidence="12" id="KW-1185">Reference proteome</keyword>
<proteinExistence type="predicted"/>
<dbReference type="InterPro" id="IPR001851">
    <property type="entry name" value="ABC_transp_permease"/>
</dbReference>